<organism evidence="1">
    <name type="scientific">Anguilla anguilla</name>
    <name type="common">European freshwater eel</name>
    <name type="synonym">Muraena anguilla</name>
    <dbReference type="NCBI Taxonomy" id="7936"/>
    <lineage>
        <taxon>Eukaryota</taxon>
        <taxon>Metazoa</taxon>
        <taxon>Chordata</taxon>
        <taxon>Craniata</taxon>
        <taxon>Vertebrata</taxon>
        <taxon>Euteleostomi</taxon>
        <taxon>Actinopterygii</taxon>
        <taxon>Neopterygii</taxon>
        <taxon>Teleostei</taxon>
        <taxon>Anguilliformes</taxon>
        <taxon>Anguillidae</taxon>
        <taxon>Anguilla</taxon>
    </lineage>
</organism>
<sequence length="30" mass="3479">MQTVFYTARSMHAFRSTNSPLSEAWPVYSL</sequence>
<reference evidence="1" key="2">
    <citation type="journal article" date="2015" name="Fish Shellfish Immunol.">
        <title>Early steps in the European eel (Anguilla anguilla)-Vibrio vulnificus interaction in the gills: Role of the RtxA13 toxin.</title>
        <authorList>
            <person name="Callol A."/>
            <person name="Pajuelo D."/>
            <person name="Ebbesson L."/>
            <person name="Teles M."/>
            <person name="MacKenzie S."/>
            <person name="Amaro C."/>
        </authorList>
    </citation>
    <scope>NUCLEOTIDE SEQUENCE</scope>
</reference>
<accession>A0A0E9UPY7</accession>
<dbReference type="AlphaFoldDB" id="A0A0E9UPY7"/>
<name>A0A0E9UPY7_ANGAN</name>
<proteinExistence type="predicted"/>
<evidence type="ECO:0000313" key="1">
    <source>
        <dbReference type="EMBL" id="JAH67265.1"/>
    </source>
</evidence>
<reference evidence="1" key="1">
    <citation type="submission" date="2014-11" db="EMBL/GenBank/DDBJ databases">
        <authorList>
            <person name="Amaro Gonzalez C."/>
        </authorList>
    </citation>
    <scope>NUCLEOTIDE SEQUENCE</scope>
</reference>
<dbReference type="EMBL" id="GBXM01041312">
    <property type="protein sequence ID" value="JAH67265.1"/>
    <property type="molecule type" value="Transcribed_RNA"/>
</dbReference>
<protein>
    <submittedName>
        <fullName evidence="1">Uncharacterized protein</fullName>
    </submittedName>
</protein>